<dbReference type="OMA" id="SHEGRTM"/>
<proteinExistence type="predicted"/>
<dbReference type="Proteomes" id="UP000006174">
    <property type="component" value="Unassembled WGS sequence"/>
</dbReference>
<accession>I2FQ79</accession>
<dbReference type="EMBL" id="CAGI01000140">
    <property type="protein sequence ID" value="CCF49072.1"/>
    <property type="molecule type" value="Genomic_DNA"/>
</dbReference>
<feature type="signal peptide" evidence="2">
    <location>
        <begin position="1"/>
        <end position="21"/>
    </location>
</feature>
<feature type="chain" id="PRO_5003658996" evidence="2">
    <location>
        <begin position="22"/>
        <end position="337"/>
    </location>
</feature>
<feature type="compositionally biased region" description="Polar residues" evidence="1">
    <location>
        <begin position="321"/>
        <end position="330"/>
    </location>
</feature>
<evidence type="ECO:0000256" key="1">
    <source>
        <dbReference type="SAM" id="MobiDB-lite"/>
    </source>
</evidence>
<name>I2FQ79_USTHO</name>
<gene>
    <name evidence="3" type="ORF">UHOR_08691</name>
</gene>
<organism evidence="3 4">
    <name type="scientific">Ustilago hordei</name>
    <name type="common">Barley covered smut fungus</name>
    <dbReference type="NCBI Taxonomy" id="120017"/>
    <lineage>
        <taxon>Eukaryota</taxon>
        <taxon>Fungi</taxon>
        <taxon>Dikarya</taxon>
        <taxon>Basidiomycota</taxon>
        <taxon>Ustilaginomycotina</taxon>
        <taxon>Ustilaginomycetes</taxon>
        <taxon>Ustilaginales</taxon>
        <taxon>Ustilaginaceae</taxon>
        <taxon>Ustilago</taxon>
    </lineage>
</organism>
<evidence type="ECO:0000313" key="4">
    <source>
        <dbReference type="Proteomes" id="UP000006174"/>
    </source>
</evidence>
<evidence type="ECO:0000256" key="2">
    <source>
        <dbReference type="SAM" id="SignalP"/>
    </source>
</evidence>
<dbReference type="AlphaFoldDB" id="I2FQ79"/>
<dbReference type="HOGENOM" id="CLU_824378_0_0_1"/>
<comment type="caution">
    <text evidence="3">The sequence shown here is derived from an EMBL/GenBank/DDBJ whole genome shotgun (WGS) entry which is preliminary data.</text>
</comment>
<protein>
    <submittedName>
        <fullName evidence="3">Conserved uncharacterized protein</fullName>
    </submittedName>
</protein>
<reference evidence="3 4" key="1">
    <citation type="journal article" date="2012" name="Plant Cell">
        <title>Genome comparison of barley and maize smut fungi reveals targeted loss of RNA silencing components and species-specific presence of transposable elements.</title>
        <authorList>
            <person name="Laurie J.D."/>
            <person name="Ali S."/>
            <person name="Linning R."/>
            <person name="Mannhaupt G."/>
            <person name="Wong P."/>
            <person name="Gueldener U."/>
            <person name="Muensterkoetter M."/>
            <person name="Moore R."/>
            <person name="Kahmann R."/>
            <person name="Bakkeren G."/>
            <person name="Schirawski J."/>
        </authorList>
    </citation>
    <scope>NUCLEOTIDE SEQUENCE [LARGE SCALE GENOMIC DNA]</scope>
    <source>
        <strain evidence="4">Uh4875-4</strain>
    </source>
</reference>
<feature type="region of interest" description="Disordered" evidence="1">
    <location>
        <begin position="275"/>
        <end position="337"/>
    </location>
</feature>
<keyword evidence="4" id="KW-1185">Reference proteome</keyword>
<dbReference type="OrthoDB" id="10530593at2759"/>
<sequence length="337" mass="36644">MVSKLVLAYLTVFLAAGVSYALHGTAAFGAAAAGLKGLHPGFLTRIIRTLEVDNGKFLASRYPNVPSEQRANLGVIPETLAPLIQGADKTGRLLIPAPHPGHALLLTKNVPEYTSSLGPAFIQRATRTGDLVFVKAKSWTASKNTVKGIGAITDSEGKVHYFRTIPFNPPRPGLHPKMRVATSPNHVTPQSLSKSKKFFGSHPITLKLPSGELHHSKDKVFLSHISLVPNTGPHELELKVYPPEILDQVLKGPPQEMVQRSKGWSRPLVEWSETPNWSRKERKAAKMMEAKPSSPRWFQKLKAPFSRSNPDSRSLRGSDEGLSNSGSSPSGALVRSA</sequence>
<keyword evidence="2" id="KW-0732">Signal</keyword>
<evidence type="ECO:0000313" key="3">
    <source>
        <dbReference type="EMBL" id="CCF49072.1"/>
    </source>
</evidence>